<evidence type="ECO:0000256" key="6">
    <source>
        <dbReference type="SAM" id="SignalP"/>
    </source>
</evidence>
<dbReference type="InterPro" id="IPR010264">
    <property type="entry name" value="Self-incomp_S1"/>
</dbReference>
<evidence type="ECO:0008006" key="9">
    <source>
        <dbReference type="Google" id="ProtNLM"/>
    </source>
</evidence>
<gene>
    <name evidence="7" type="ORF">AABB24_036187</name>
</gene>
<dbReference type="Proteomes" id="UP001627284">
    <property type="component" value="Unassembled WGS sequence"/>
</dbReference>
<comment type="subcellular location">
    <subcellularLocation>
        <location evidence="1">Secreted</location>
    </subcellularLocation>
</comment>
<feature type="signal peptide" evidence="6">
    <location>
        <begin position="1"/>
        <end position="31"/>
    </location>
</feature>
<reference evidence="7 8" key="1">
    <citation type="submission" date="2024-05" db="EMBL/GenBank/DDBJ databases">
        <title>De novo assembly of an allotetraploid wild potato.</title>
        <authorList>
            <person name="Hosaka A.J."/>
        </authorList>
    </citation>
    <scope>NUCLEOTIDE SEQUENCE [LARGE SCALE GENOMIC DNA]</scope>
    <source>
        <tissue evidence="7">Young leaves</tissue>
    </source>
</reference>
<dbReference type="AlphaFoldDB" id="A0ABD2RD81"/>
<comment type="similarity">
    <text evidence="2">Belongs to the plant self-incompatibility (S1) protein family.</text>
</comment>
<dbReference type="Pfam" id="PF05938">
    <property type="entry name" value="Self-incomp_S1"/>
    <property type="match status" value="1"/>
</dbReference>
<protein>
    <recommendedName>
        <fullName evidence="9">S-protein homolog</fullName>
    </recommendedName>
</protein>
<dbReference type="GO" id="GO:0005576">
    <property type="term" value="C:extracellular region"/>
    <property type="evidence" value="ECO:0007669"/>
    <property type="project" value="UniProtKB-SubCell"/>
</dbReference>
<dbReference type="EMBL" id="JBJKTR010000021">
    <property type="protein sequence ID" value="KAL3328946.1"/>
    <property type="molecule type" value="Genomic_DNA"/>
</dbReference>
<name>A0ABD2RD81_9SOLN</name>
<keyword evidence="8" id="KW-1185">Reference proteome</keyword>
<evidence type="ECO:0000256" key="1">
    <source>
        <dbReference type="ARBA" id="ARBA00004613"/>
    </source>
</evidence>
<evidence type="ECO:0000256" key="2">
    <source>
        <dbReference type="ARBA" id="ARBA00005581"/>
    </source>
</evidence>
<dbReference type="GO" id="GO:0060320">
    <property type="term" value="P:rejection of self pollen"/>
    <property type="evidence" value="ECO:0007669"/>
    <property type="project" value="UniProtKB-KW"/>
</dbReference>
<organism evidence="7 8">
    <name type="scientific">Solanum stoloniferum</name>
    <dbReference type="NCBI Taxonomy" id="62892"/>
    <lineage>
        <taxon>Eukaryota</taxon>
        <taxon>Viridiplantae</taxon>
        <taxon>Streptophyta</taxon>
        <taxon>Embryophyta</taxon>
        <taxon>Tracheophyta</taxon>
        <taxon>Spermatophyta</taxon>
        <taxon>Magnoliopsida</taxon>
        <taxon>eudicotyledons</taxon>
        <taxon>Gunneridae</taxon>
        <taxon>Pentapetalae</taxon>
        <taxon>asterids</taxon>
        <taxon>lamiids</taxon>
        <taxon>Solanales</taxon>
        <taxon>Solanaceae</taxon>
        <taxon>Solanoideae</taxon>
        <taxon>Solaneae</taxon>
        <taxon>Solanum</taxon>
    </lineage>
</organism>
<keyword evidence="5 6" id="KW-0732">Signal</keyword>
<evidence type="ECO:0000313" key="8">
    <source>
        <dbReference type="Proteomes" id="UP001627284"/>
    </source>
</evidence>
<accession>A0ABD2RD81</accession>
<evidence type="ECO:0000256" key="4">
    <source>
        <dbReference type="ARBA" id="ARBA00022525"/>
    </source>
</evidence>
<keyword evidence="4" id="KW-0964">Secreted</keyword>
<evidence type="ECO:0000256" key="3">
    <source>
        <dbReference type="ARBA" id="ARBA00022471"/>
    </source>
</evidence>
<evidence type="ECO:0000313" key="7">
    <source>
        <dbReference type="EMBL" id="KAL3328946.1"/>
    </source>
</evidence>
<sequence>VNNSFFFTMLSSSHNHFVLCLFLISFLSVNSQSFPNGYVVILNNETPIVVIGRCYMNGELSHEIEISLNPGWSDNFARDIVSGKNNTFSCDLKLGEKHGFFKLFDLNDTSICHIPSEECRWKIQEDGLCMFSAGVCKMLKWNIASESIRYNIENGPKK</sequence>
<proteinExistence type="inferred from homology"/>
<keyword evidence="3" id="KW-0713">Self-incompatibility</keyword>
<comment type="caution">
    <text evidence="7">The sequence shown here is derived from an EMBL/GenBank/DDBJ whole genome shotgun (WGS) entry which is preliminary data.</text>
</comment>
<feature type="chain" id="PRO_5044764472" description="S-protein homolog" evidence="6">
    <location>
        <begin position="32"/>
        <end position="158"/>
    </location>
</feature>
<evidence type="ECO:0000256" key="5">
    <source>
        <dbReference type="ARBA" id="ARBA00022729"/>
    </source>
</evidence>
<feature type="non-terminal residue" evidence="7">
    <location>
        <position position="1"/>
    </location>
</feature>